<protein>
    <submittedName>
        <fullName evidence="1">Uncharacterized protein</fullName>
    </submittedName>
</protein>
<proteinExistence type="predicted"/>
<comment type="caution">
    <text evidence="1">The sequence shown here is derived from an EMBL/GenBank/DDBJ whole genome shotgun (WGS) entry which is preliminary data.</text>
</comment>
<keyword evidence="2" id="KW-1185">Reference proteome</keyword>
<evidence type="ECO:0000313" key="2">
    <source>
        <dbReference type="Proteomes" id="UP000734854"/>
    </source>
</evidence>
<dbReference type="PANTHER" id="PTHR48196:SF1">
    <property type="entry name" value="DUF630 DOMAIN-CONTAINING PROTEIN"/>
    <property type="match status" value="1"/>
</dbReference>
<name>A0A8J5KEE4_ZINOF</name>
<sequence>MEASRASLDLCFGDKPTTLLDEFERLSLEGQLNRAIALERCNSAPAVHCRRRSGFAAPRPRFQQTGDRRWALFAAARRLWRPVFRAWWSRDEERSCSARVG</sequence>
<evidence type="ECO:0000313" key="1">
    <source>
        <dbReference type="EMBL" id="KAG6477824.1"/>
    </source>
</evidence>
<reference evidence="1 2" key="1">
    <citation type="submission" date="2020-08" db="EMBL/GenBank/DDBJ databases">
        <title>Plant Genome Project.</title>
        <authorList>
            <person name="Zhang R.-G."/>
        </authorList>
    </citation>
    <scope>NUCLEOTIDE SEQUENCE [LARGE SCALE GENOMIC DNA]</scope>
    <source>
        <tissue evidence="1">Rhizome</tissue>
    </source>
</reference>
<organism evidence="1 2">
    <name type="scientific">Zingiber officinale</name>
    <name type="common">Ginger</name>
    <name type="synonym">Amomum zingiber</name>
    <dbReference type="NCBI Taxonomy" id="94328"/>
    <lineage>
        <taxon>Eukaryota</taxon>
        <taxon>Viridiplantae</taxon>
        <taxon>Streptophyta</taxon>
        <taxon>Embryophyta</taxon>
        <taxon>Tracheophyta</taxon>
        <taxon>Spermatophyta</taxon>
        <taxon>Magnoliopsida</taxon>
        <taxon>Liliopsida</taxon>
        <taxon>Zingiberales</taxon>
        <taxon>Zingiberaceae</taxon>
        <taxon>Zingiber</taxon>
    </lineage>
</organism>
<dbReference type="AlphaFoldDB" id="A0A8J5KEE4"/>
<dbReference type="Proteomes" id="UP000734854">
    <property type="component" value="Unassembled WGS sequence"/>
</dbReference>
<accession>A0A8J5KEE4</accession>
<dbReference type="EMBL" id="JACMSC010000017">
    <property type="protein sequence ID" value="KAG6477824.1"/>
    <property type="molecule type" value="Genomic_DNA"/>
</dbReference>
<gene>
    <name evidence="1" type="ORF">ZIOFF_061256</name>
</gene>
<dbReference type="PANTHER" id="PTHR48196">
    <property type="entry name" value="DUF630 DOMAIN-CONTAINING PROTEIN"/>
    <property type="match status" value="1"/>
</dbReference>